<dbReference type="GO" id="GO:0005737">
    <property type="term" value="C:cytoplasm"/>
    <property type="evidence" value="ECO:0007669"/>
    <property type="project" value="UniProtKB-SubCell"/>
</dbReference>
<dbReference type="InParanoid" id="A0A7G1G4D5"/>
<dbReference type="HAMAP" id="MF_01539">
    <property type="entry name" value="TmcAL"/>
    <property type="match status" value="1"/>
</dbReference>
<reference evidence="2 3" key="1">
    <citation type="submission" date="2018-06" db="EMBL/GenBank/DDBJ databases">
        <title>Genome sequencing of Oceanotoga sp. sy52.</title>
        <authorList>
            <person name="Mori K."/>
        </authorList>
    </citation>
    <scope>NUCLEOTIDE SEQUENCE [LARGE SCALE GENOMIC DNA]</scope>
    <source>
        <strain evidence="3">sy52</strain>
    </source>
</reference>
<dbReference type="GO" id="GO:0006400">
    <property type="term" value="P:tRNA modification"/>
    <property type="evidence" value="ECO:0007669"/>
    <property type="project" value="UniProtKB-UniRule"/>
</dbReference>
<name>A0A7G1G4D5_9BACT</name>
<dbReference type="PANTHER" id="PTHR37825:SF1">
    <property type="entry name" value="TRNA(MET) CYTIDINE ACETATE LIGASE"/>
    <property type="match status" value="1"/>
</dbReference>
<dbReference type="InterPro" id="IPR014729">
    <property type="entry name" value="Rossmann-like_a/b/a_fold"/>
</dbReference>
<keyword evidence="1" id="KW-0436">Ligase</keyword>
<feature type="binding site" evidence="1">
    <location>
        <position position="190"/>
    </location>
    <ligand>
        <name>ATP</name>
        <dbReference type="ChEBI" id="CHEBI:30616"/>
    </ligand>
</feature>
<keyword evidence="1" id="KW-0547">Nucleotide-binding</keyword>
<dbReference type="EC" id="6.3.4.-" evidence="1"/>
<dbReference type="GO" id="GO:0005524">
    <property type="term" value="F:ATP binding"/>
    <property type="evidence" value="ECO:0007669"/>
    <property type="project" value="UniProtKB-KW"/>
</dbReference>
<dbReference type="AlphaFoldDB" id="A0A7G1G4D5"/>
<keyword evidence="1" id="KW-0694">RNA-binding</keyword>
<keyword evidence="1" id="KW-0963">Cytoplasm</keyword>
<dbReference type="Gene3D" id="3.40.50.620">
    <property type="entry name" value="HUPs"/>
    <property type="match status" value="1"/>
</dbReference>
<dbReference type="Proteomes" id="UP000516361">
    <property type="component" value="Chromosome"/>
</dbReference>
<feature type="binding site" evidence="1">
    <location>
        <position position="165"/>
    </location>
    <ligand>
        <name>ATP</name>
        <dbReference type="ChEBI" id="CHEBI:30616"/>
    </ligand>
</feature>
<proteinExistence type="inferred from homology"/>
<dbReference type="GO" id="GO:0016879">
    <property type="term" value="F:ligase activity, forming carbon-nitrogen bonds"/>
    <property type="evidence" value="ECO:0007669"/>
    <property type="project" value="UniProtKB-UniRule"/>
</dbReference>
<organism evidence="2 3">
    <name type="scientific">Tepiditoga spiralis</name>
    <dbReference type="NCBI Taxonomy" id="2108365"/>
    <lineage>
        <taxon>Bacteria</taxon>
        <taxon>Thermotogati</taxon>
        <taxon>Thermotogota</taxon>
        <taxon>Thermotogae</taxon>
        <taxon>Petrotogales</taxon>
        <taxon>Petrotogaceae</taxon>
        <taxon>Tepiditoga</taxon>
    </lineage>
</organism>
<keyword evidence="1" id="KW-0820">tRNA-binding</keyword>
<evidence type="ECO:0000256" key="1">
    <source>
        <dbReference type="HAMAP-Rule" id="MF_01539"/>
    </source>
</evidence>
<dbReference type="SUPFAM" id="SSF52374">
    <property type="entry name" value="Nucleotidylyl transferase"/>
    <property type="match status" value="1"/>
</dbReference>
<dbReference type="NCBIfam" id="NF010191">
    <property type="entry name" value="PRK13670.1"/>
    <property type="match status" value="1"/>
</dbReference>
<dbReference type="InterPro" id="IPR008513">
    <property type="entry name" value="tRNA(Met)_cyd_acetate_ligase"/>
</dbReference>
<sequence length="427" mass="49741">MNVLGLIVEYNPFHNGHLYHLNSAKKIVSPDYTVAVMSGNFVQRGEPAIINKFSRTETALNMGIDIVFELPFVYATQSAGTFANGSIGVLERTNVVTDIVFGSESSNIEYLKKISNVLITQKKEYTNLLKYYLKKGLSFPNARKEALKKFFDNDTDIEKIVEKSNDILGIEYLNNLNYYNSKIIPHTIQRHGSDYNDSEFKGKLSSATAIRKLIFENKISKIENSVPKKTLEILKREISKGNGPINLEKMREIILYKLRLSEREDITDILDIKEGLDKRFIEYSKRSKDINDLLKKVKSKRFTYTRVKRSMLNILFDLKDYEYKKYAEYGPQYLRVLGFNKKGQKLLNIIKKKSKYPIITTPSQYYQIYKKLIKDLKNEDKKYDSIPEIFLEQIKYDFKASNIYSLLYQNKISSSYEEDMIKKVIML</sequence>
<comment type="subcellular location">
    <subcellularLocation>
        <location evidence="1">Cytoplasm</location>
    </subcellularLocation>
</comment>
<evidence type="ECO:0000313" key="3">
    <source>
        <dbReference type="Proteomes" id="UP000516361"/>
    </source>
</evidence>
<dbReference type="PANTHER" id="PTHR37825">
    <property type="entry name" value="TRNA(MET) CYTIDINE ACETATE LIGASE"/>
    <property type="match status" value="1"/>
</dbReference>
<keyword evidence="1" id="KW-0067">ATP-binding</keyword>
<keyword evidence="3" id="KW-1185">Reference proteome</keyword>
<dbReference type="RefSeq" id="WP_190613847.1">
    <property type="nucleotide sequence ID" value="NZ_AP018712.1"/>
</dbReference>
<dbReference type="EMBL" id="AP018712">
    <property type="protein sequence ID" value="BBE31360.1"/>
    <property type="molecule type" value="Genomic_DNA"/>
</dbReference>
<dbReference type="KEGG" id="ocy:OSSY52_15010"/>
<feature type="binding site" evidence="1">
    <location>
        <begin position="7"/>
        <end position="20"/>
    </location>
    <ligand>
        <name>ATP</name>
        <dbReference type="ChEBI" id="CHEBI:30616"/>
    </ligand>
</feature>
<dbReference type="GO" id="GO:0000049">
    <property type="term" value="F:tRNA binding"/>
    <property type="evidence" value="ECO:0007669"/>
    <property type="project" value="UniProtKB-KW"/>
</dbReference>
<feature type="binding site" evidence="1">
    <location>
        <position position="102"/>
    </location>
    <ligand>
        <name>ATP</name>
        <dbReference type="ChEBI" id="CHEBI:30616"/>
    </ligand>
</feature>
<comment type="caution">
    <text evidence="1">Lacks conserved residue(s) required for the propagation of feature annotation.</text>
</comment>
<dbReference type="FunCoup" id="A0A7G1G4D5">
    <property type="interactions" value="10"/>
</dbReference>
<comment type="function">
    <text evidence="1">Catalyzes the formation of N(4)-acetylcytidine (ac(4)C) at the wobble position of elongator tRNA(Met), using acetate and ATP as substrates. First activates an acetate ion to form acetyladenylate (Ac-AMP) and then transfers the acetyl group to tRNA to form ac(4)C34.</text>
</comment>
<accession>A0A7G1G4D5</accession>
<comment type="similarity">
    <text evidence="1">Belongs to the TmcAL family.</text>
</comment>
<dbReference type="Pfam" id="PF05636">
    <property type="entry name" value="HIGH_NTase1"/>
    <property type="match status" value="1"/>
</dbReference>
<gene>
    <name evidence="1" type="primary">tmcAL</name>
    <name evidence="2" type="ORF">OSSY52_15010</name>
</gene>
<evidence type="ECO:0000313" key="2">
    <source>
        <dbReference type="EMBL" id="BBE31360.1"/>
    </source>
</evidence>
<comment type="catalytic activity">
    <reaction evidence="1">
        <text>cytidine(34) in elongator tRNA(Met) + acetate + ATP = N(4)-acetylcytidine(34) in elongator tRNA(Met) + AMP + diphosphate</text>
        <dbReference type="Rhea" id="RHEA:58144"/>
        <dbReference type="Rhea" id="RHEA-COMP:10693"/>
        <dbReference type="Rhea" id="RHEA-COMP:10694"/>
        <dbReference type="ChEBI" id="CHEBI:30089"/>
        <dbReference type="ChEBI" id="CHEBI:30616"/>
        <dbReference type="ChEBI" id="CHEBI:33019"/>
        <dbReference type="ChEBI" id="CHEBI:74900"/>
        <dbReference type="ChEBI" id="CHEBI:82748"/>
        <dbReference type="ChEBI" id="CHEBI:456215"/>
    </reaction>
</comment>
<keyword evidence="1" id="KW-0819">tRNA processing</keyword>
<protein>
    <recommendedName>
        <fullName evidence="1">tRNA(Met) cytidine acetate ligase</fullName>
        <ecNumber evidence="1">6.3.4.-</ecNumber>
    </recommendedName>
</protein>